<feature type="region of interest" description="Disordered" evidence="1">
    <location>
        <begin position="465"/>
        <end position="486"/>
    </location>
</feature>
<evidence type="ECO:0000313" key="2">
    <source>
        <dbReference type="EMBL" id="KAF8819811.1"/>
    </source>
</evidence>
<dbReference type="Proteomes" id="UP000823046">
    <property type="component" value="Unassembled WGS sequence"/>
</dbReference>
<proteinExistence type="predicted"/>
<keyword evidence="3" id="KW-1185">Reference proteome</keyword>
<sequence>QVSIYLRCKKLKTYSIHFEITEQAPRLIYLYAAVQDNIIGTTMKSYNFRISRKSFRVAIISLLLVGCLINQVNAGKKKDYQKEVHILGQHPPTYLCPEGFELQDKLCVLTLTSPLDKSCSAGHAVGDKCLTYDDPVYVCPDGYIPFDNFDDYKKKGKTTMNFGPYQQCMKINRVMHDEICLDGSVPQGKGCPVKESVPVVMICPLDNGKSSKYQSMDCVSYDTVEPTLSCTSGFNLEGGMCAGKQSTPCITGDSKGKHTYHGHHGVFRNLGSSHHGGHHHSKDKDKDKKEYNPIQVELCETRIEIAPNTFCPPGTVLTSHREKGHHNGGKHHKGKDDAISCVTATQVPLQPYCPLPNGVMDASGFTCSVLNYDNPQKRCPTGYEQCEGKGKDKYGFSCCSVTYAQPNPVCYDNSDLVSGQCVTDHPFVFTCQSGTVRQGDVCVTTETAPVKVQYAVKLETIGKGPFPEKEKKTHGGHGGHFSHHHW</sequence>
<accession>A0ABQ7J750</accession>
<gene>
    <name evidence="2" type="ORF">IE077_003963</name>
</gene>
<name>A0ABQ7J750_9APIC</name>
<evidence type="ECO:0000313" key="3">
    <source>
        <dbReference type="Proteomes" id="UP000823046"/>
    </source>
</evidence>
<feature type="region of interest" description="Disordered" evidence="1">
    <location>
        <begin position="261"/>
        <end position="291"/>
    </location>
</feature>
<evidence type="ECO:0000256" key="1">
    <source>
        <dbReference type="SAM" id="MobiDB-lite"/>
    </source>
</evidence>
<evidence type="ECO:0008006" key="4">
    <source>
        <dbReference type="Google" id="ProtNLM"/>
    </source>
</evidence>
<feature type="compositionally biased region" description="Basic residues" evidence="1">
    <location>
        <begin position="474"/>
        <end position="486"/>
    </location>
</feature>
<feature type="non-terminal residue" evidence="2">
    <location>
        <position position="1"/>
    </location>
</feature>
<protein>
    <recommendedName>
        <fullName evidence="4">Oocyst wall protein</fullName>
    </recommendedName>
</protein>
<comment type="caution">
    <text evidence="2">The sequence shown here is derived from an EMBL/GenBank/DDBJ whole genome shotgun (WGS) entry which is preliminary data.</text>
</comment>
<dbReference type="EMBL" id="JADAQX010000592">
    <property type="protein sequence ID" value="KAF8819811.1"/>
    <property type="molecule type" value="Genomic_DNA"/>
</dbReference>
<organism evidence="2 3">
    <name type="scientific">Cardiosporidium cionae</name>
    <dbReference type="NCBI Taxonomy" id="476202"/>
    <lineage>
        <taxon>Eukaryota</taxon>
        <taxon>Sar</taxon>
        <taxon>Alveolata</taxon>
        <taxon>Apicomplexa</taxon>
        <taxon>Aconoidasida</taxon>
        <taxon>Nephromycida</taxon>
        <taxon>Cardiosporidium</taxon>
    </lineage>
</organism>
<feature type="compositionally biased region" description="Basic and acidic residues" evidence="1">
    <location>
        <begin position="282"/>
        <end position="291"/>
    </location>
</feature>
<reference evidence="2 3" key="1">
    <citation type="journal article" date="2020" name="bioRxiv">
        <title>Metabolic contributions of an alphaproteobacterial endosymbiont in the apicomplexan Cardiosporidium cionae.</title>
        <authorList>
            <person name="Hunter E.S."/>
            <person name="Paight C.J."/>
            <person name="Lane C.E."/>
        </authorList>
    </citation>
    <scope>NUCLEOTIDE SEQUENCE [LARGE SCALE GENOMIC DNA]</scope>
    <source>
        <strain evidence="2">ESH_2018</strain>
    </source>
</reference>